<reference evidence="4 5" key="1">
    <citation type="submission" date="2017-04" db="EMBL/GenBank/DDBJ databases">
        <title>Function of individual gut microbiota members based on whole genome sequencing of pure cultures obtained from chicken caecum.</title>
        <authorList>
            <person name="Medvecky M."/>
            <person name="Cejkova D."/>
            <person name="Polansky O."/>
            <person name="Karasova D."/>
            <person name="Kubasova T."/>
            <person name="Cizek A."/>
            <person name="Rychlik I."/>
        </authorList>
    </citation>
    <scope>NUCLEOTIDE SEQUENCE [LARGE SCALE GENOMIC DNA]</scope>
    <source>
        <strain evidence="4">An179</strain>
        <strain evidence="5">An180</strain>
    </source>
</reference>
<feature type="transmembrane region" description="Helical" evidence="1">
    <location>
        <begin position="68"/>
        <end position="87"/>
    </location>
</feature>
<accession>A0A1Y4LVV2</accession>
<dbReference type="Proteomes" id="UP000195326">
    <property type="component" value="Unassembled WGS sequence"/>
</dbReference>
<evidence type="ECO:0008006" key="6">
    <source>
        <dbReference type="Google" id="ProtNLM"/>
    </source>
</evidence>
<dbReference type="AlphaFoldDB" id="A0A1Y4LVV2"/>
<feature type="transmembrane region" description="Helical" evidence="1">
    <location>
        <begin position="99"/>
        <end position="116"/>
    </location>
</feature>
<dbReference type="PANTHER" id="PTHR35867">
    <property type="entry name" value="PROTEIN RSEC"/>
    <property type="match status" value="1"/>
</dbReference>
<dbReference type="EMBL" id="NFKK01000003">
    <property type="protein sequence ID" value="OUP53767.1"/>
    <property type="molecule type" value="Genomic_DNA"/>
</dbReference>
<dbReference type="InterPro" id="IPR007359">
    <property type="entry name" value="SigmaE_reg_RseC_MucC"/>
</dbReference>
<dbReference type="Pfam" id="PF04246">
    <property type="entry name" value="RseC_MucC"/>
    <property type="match status" value="1"/>
</dbReference>
<name>A0A1Y4LVV2_9FIRM</name>
<keyword evidence="1" id="KW-0812">Transmembrane</keyword>
<evidence type="ECO:0000313" key="5">
    <source>
        <dbReference type="Proteomes" id="UP000195897"/>
    </source>
</evidence>
<reference evidence="3" key="2">
    <citation type="journal article" date="2018" name="BMC Genomics">
        <title>Whole genome sequencing and function prediction of 133 gut anaerobes isolated from chicken caecum in pure cultures.</title>
        <authorList>
            <person name="Medvecky M."/>
            <person name="Cejkova D."/>
            <person name="Polansky O."/>
            <person name="Karasova D."/>
            <person name="Kubasova T."/>
            <person name="Cizek A."/>
            <person name="Rychlik I."/>
        </authorList>
    </citation>
    <scope>NUCLEOTIDE SEQUENCE</scope>
    <source>
        <strain evidence="3">An179</strain>
        <strain evidence="2">An180</strain>
    </source>
</reference>
<dbReference type="PIRSF" id="PIRSF004923">
    <property type="entry name" value="RseC"/>
    <property type="match status" value="1"/>
</dbReference>
<evidence type="ECO:0000256" key="1">
    <source>
        <dbReference type="SAM" id="Phobius"/>
    </source>
</evidence>
<dbReference type="Proteomes" id="UP000195897">
    <property type="component" value="Unassembled WGS sequence"/>
</dbReference>
<comment type="caution">
    <text evidence="3">The sequence shown here is derived from an EMBL/GenBank/DDBJ whole genome shotgun (WGS) entry which is preliminary data.</text>
</comment>
<organism evidence="3 4">
    <name type="scientific">Butyricicoccus pullicaecorum</name>
    <dbReference type="NCBI Taxonomy" id="501571"/>
    <lineage>
        <taxon>Bacteria</taxon>
        <taxon>Bacillati</taxon>
        <taxon>Bacillota</taxon>
        <taxon>Clostridia</taxon>
        <taxon>Eubacteriales</taxon>
        <taxon>Butyricicoccaceae</taxon>
        <taxon>Butyricicoccus</taxon>
    </lineage>
</organism>
<proteinExistence type="predicted"/>
<keyword evidence="1" id="KW-1133">Transmembrane helix</keyword>
<gene>
    <name evidence="3" type="ORF">B5F15_00635</name>
    <name evidence="2" type="ORF">B5F17_04055</name>
</gene>
<dbReference type="EMBL" id="NFKL01000001">
    <property type="protein sequence ID" value="OUP60756.1"/>
    <property type="molecule type" value="Genomic_DNA"/>
</dbReference>
<keyword evidence="1" id="KW-0472">Membrane</keyword>
<protein>
    <recommendedName>
        <fullName evidence="6">Polyunsaturated fatty acid synthase PfaA</fullName>
    </recommendedName>
</protein>
<evidence type="ECO:0000313" key="4">
    <source>
        <dbReference type="Proteomes" id="UP000195326"/>
    </source>
</evidence>
<dbReference type="RefSeq" id="WP_016146670.1">
    <property type="nucleotide sequence ID" value="NZ_FRDE01000004.1"/>
</dbReference>
<dbReference type="InterPro" id="IPR026268">
    <property type="entry name" value="RseC"/>
</dbReference>
<dbReference type="STRING" id="501571.GCA_900143195_02158"/>
<dbReference type="PANTHER" id="PTHR35867:SF1">
    <property type="entry name" value="PROTEIN RSEC"/>
    <property type="match status" value="1"/>
</dbReference>
<evidence type="ECO:0000313" key="3">
    <source>
        <dbReference type="EMBL" id="OUP60756.1"/>
    </source>
</evidence>
<evidence type="ECO:0000313" key="2">
    <source>
        <dbReference type="EMBL" id="OUP53767.1"/>
    </source>
</evidence>
<sequence length="136" mass="14507">MVQKAVVKKILNPTQAEIEVQRQSACGHDCSKCGGCGTPTERIKATAVNSVDAQVGDIVTVEGSSKQILGMAAIVYAIPLILFFVFYGICALLHVSEGFSILAGVVGFALGIWVAIRRNHRMKTSGEIVFTIIKKG</sequence>